<evidence type="ECO:0000313" key="3">
    <source>
        <dbReference type="Proteomes" id="UP000284375"/>
    </source>
</evidence>
<reference evidence="2 3" key="1">
    <citation type="submission" date="2015-09" db="EMBL/GenBank/DDBJ databases">
        <title>Host preference determinants of Valsa canker pathogens revealed by comparative genomics.</title>
        <authorList>
            <person name="Yin Z."/>
            <person name="Huang L."/>
        </authorList>
    </citation>
    <scope>NUCLEOTIDE SEQUENCE [LARGE SCALE GENOMIC DNA]</scope>
    <source>
        <strain evidence="2 3">YSFL</strain>
    </source>
</reference>
<dbReference type="SUPFAM" id="SSF53474">
    <property type="entry name" value="alpha/beta-Hydrolases"/>
    <property type="match status" value="1"/>
</dbReference>
<organism evidence="2 3">
    <name type="scientific">Cytospora chrysosperma</name>
    <name type="common">Cytospora canker fungus</name>
    <name type="synonym">Sphaeria chrysosperma</name>
    <dbReference type="NCBI Taxonomy" id="252740"/>
    <lineage>
        <taxon>Eukaryota</taxon>
        <taxon>Fungi</taxon>
        <taxon>Dikarya</taxon>
        <taxon>Ascomycota</taxon>
        <taxon>Pezizomycotina</taxon>
        <taxon>Sordariomycetes</taxon>
        <taxon>Sordariomycetidae</taxon>
        <taxon>Diaporthales</taxon>
        <taxon>Cytosporaceae</taxon>
        <taxon>Cytospora</taxon>
    </lineage>
</organism>
<dbReference type="Pfam" id="PF00135">
    <property type="entry name" value="COesterase"/>
    <property type="match status" value="1"/>
</dbReference>
<feature type="domain" description="Carboxylesterase type B" evidence="1">
    <location>
        <begin position="13"/>
        <end position="459"/>
    </location>
</feature>
<comment type="caution">
    <text evidence="2">The sequence shown here is derived from an EMBL/GenBank/DDBJ whole genome shotgun (WGS) entry which is preliminary data.</text>
</comment>
<evidence type="ECO:0000259" key="1">
    <source>
        <dbReference type="Pfam" id="PF00135"/>
    </source>
</evidence>
<dbReference type="STRING" id="252740.A0A423VX36"/>
<evidence type="ECO:0000313" key="2">
    <source>
        <dbReference type="EMBL" id="ROV95597.1"/>
    </source>
</evidence>
<dbReference type="AlphaFoldDB" id="A0A423VX36"/>
<sequence>MASTTAILEHPSIGQIHGIQPGKVAHVEQYLGIQYAKLANRFARGVLVETYPAPVQAKQTGPLPLADPKNCDGEMLLLQHALPHPEYAFSDTECLTLNVSAPSLESRAQAPGLLPVVVFVHGGGFVTGSANWPQYDLARLVQRSVEKGNPVIAVGINYRLGPLGFATSSALRDAGFKPNNGLDDQKLGLRWVKKHISGFGGDPNRVTYLGSSMGAVSGFVHLHSTEPLFNQLVALGGNPVLQPFPTEVAETAYGIMTSVLGLDGLPPAEQVKALLEIPAAELSAKLVGAPIPISHVIDGDIVPSGGTYAGLADTDSVRSLYPGTEWCKTIVVGDGQFDGMIIGLMALGHRTDNLASTLRSCLTAVLTGEPSKVKAIISAYGIDDSNTDRLPVLHFINDVFFAQGAKAAAQAWAGAGSKLGTKAYLTHFNMPNPWPGAWQGHATHALDMATLLGNYSEFLSGGQRACSEKMADDLVALAYGNEPFPHYSGAADGASMVYYAGVSSDKDESQVANESDRAGTGRRGILEGVADGQPEVLDNLLKATGLFLQGPR</sequence>
<dbReference type="Gene3D" id="3.40.50.1820">
    <property type="entry name" value="alpha/beta hydrolase"/>
    <property type="match status" value="1"/>
</dbReference>
<keyword evidence="3" id="KW-1185">Reference proteome</keyword>
<dbReference type="EMBL" id="LJZO01000023">
    <property type="protein sequence ID" value="ROV95597.1"/>
    <property type="molecule type" value="Genomic_DNA"/>
</dbReference>
<dbReference type="OrthoDB" id="3200163at2759"/>
<proteinExistence type="predicted"/>
<protein>
    <recommendedName>
        <fullName evidence="1">Carboxylesterase type B domain-containing protein</fullName>
    </recommendedName>
</protein>
<gene>
    <name evidence="2" type="ORF">VSDG_05303</name>
</gene>
<accession>A0A423VX36</accession>
<dbReference type="InterPro" id="IPR029058">
    <property type="entry name" value="AB_hydrolase_fold"/>
</dbReference>
<dbReference type="PANTHER" id="PTHR11559">
    <property type="entry name" value="CARBOXYLESTERASE"/>
    <property type="match status" value="1"/>
</dbReference>
<dbReference type="InterPro" id="IPR050309">
    <property type="entry name" value="Type-B_Carboxylest/Lipase"/>
</dbReference>
<dbReference type="InterPro" id="IPR002018">
    <property type="entry name" value="CarbesteraseB"/>
</dbReference>
<name>A0A423VX36_CYTCH</name>
<dbReference type="Proteomes" id="UP000284375">
    <property type="component" value="Unassembled WGS sequence"/>
</dbReference>